<dbReference type="PROSITE" id="PS00108">
    <property type="entry name" value="PROTEIN_KINASE_ST"/>
    <property type="match status" value="1"/>
</dbReference>
<dbReference type="EMBL" id="OC868927">
    <property type="protein sequence ID" value="CAD7634294.1"/>
    <property type="molecule type" value="Genomic_DNA"/>
</dbReference>
<dbReference type="AlphaFoldDB" id="A0A7R9Q6C1"/>
<sequence length="320" mass="37459">MNTNCETNNIEMYEMQKKLGSGSFSEVYKVKDKHIGRIYAIKKCPLNGWNEKQKQNILNETQNLIKLRSDYVIQYYYSWIEKNCLYILMDCLIGSLAQLLQNKKQIFGEIMSEFEYYISYKLFEQLVKSVEYLHKNNIIHRDLKPDNVLISSDNRYNRYIKLCDFGLSKEVHVLSDEYNQSSVKHTKDVGDNEYQATEAQTTEYNYLIDVYSLALIGAKIFGHDELESITKLNRLKDIQVRTEERMNSAQLKHIKQTLVFYDIPPDIDVVCIMSGHGKSQTRLESQGWSELVTLLSSIYCYRLQSRGLLRFSLSNIAHIE</sequence>
<dbReference type="PROSITE" id="PS00107">
    <property type="entry name" value="PROTEIN_KINASE_ATP"/>
    <property type="match status" value="1"/>
</dbReference>
<dbReference type="InterPro" id="IPR008271">
    <property type="entry name" value="Ser/Thr_kinase_AS"/>
</dbReference>
<dbReference type="GO" id="GO:0004674">
    <property type="term" value="F:protein serine/threonine kinase activity"/>
    <property type="evidence" value="ECO:0007669"/>
    <property type="project" value="UniProtKB-KW"/>
</dbReference>
<evidence type="ECO:0000313" key="10">
    <source>
        <dbReference type="Proteomes" id="UP000759131"/>
    </source>
</evidence>
<dbReference type="Gene3D" id="3.30.200.20">
    <property type="entry name" value="Phosphorylase Kinase, domain 1"/>
    <property type="match status" value="1"/>
</dbReference>
<evidence type="ECO:0000256" key="6">
    <source>
        <dbReference type="PROSITE-ProRule" id="PRU10141"/>
    </source>
</evidence>
<dbReference type="EMBL" id="CAJPIZ010014352">
    <property type="protein sequence ID" value="CAG2114724.1"/>
    <property type="molecule type" value="Genomic_DNA"/>
</dbReference>
<evidence type="ECO:0000256" key="2">
    <source>
        <dbReference type="ARBA" id="ARBA00022741"/>
    </source>
</evidence>
<dbReference type="CDD" id="cd00180">
    <property type="entry name" value="PKc"/>
    <property type="match status" value="1"/>
</dbReference>
<reference evidence="9" key="1">
    <citation type="submission" date="2020-11" db="EMBL/GenBank/DDBJ databases">
        <authorList>
            <person name="Tran Van P."/>
        </authorList>
    </citation>
    <scope>NUCLEOTIDE SEQUENCE</scope>
</reference>
<feature type="binding site" evidence="6">
    <location>
        <position position="43"/>
    </location>
    <ligand>
        <name>ATP</name>
        <dbReference type="ChEBI" id="CHEBI:30616"/>
    </ligand>
</feature>
<keyword evidence="1" id="KW-0808">Transferase</keyword>
<dbReference type="SUPFAM" id="SSF56112">
    <property type="entry name" value="Protein kinase-like (PK-like)"/>
    <property type="match status" value="1"/>
</dbReference>
<evidence type="ECO:0000256" key="4">
    <source>
        <dbReference type="ARBA" id="ARBA00022840"/>
    </source>
</evidence>
<dbReference type="InterPro" id="IPR000719">
    <property type="entry name" value="Prot_kinase_dom"/>
</dbReference>
<dbReference type="GO" id="GO:0005737">
    <property type="term" value="C:cytoplasm"/>
    <property type="evidence" value="ECO:0007669"/>
    <property type="project" value="TreeGrafter"/>
</dbReference>
<keyword evidence="2 6" id="KW-0547">Nucleotide-binding</keyword>
<dbReference type="InterPro" id="IPR011009">
    <property type="entry name" value="Kinase-like_dom_sf"/>
</dbReference>
<proteinExistence type="inferred from homology"/>
<dbReference type="GO" id="GO:0005634">
    <property type="term" value="C:nucleus"/>
    <property type="evidence" value="ECO:0007669"/>
    <property type="project" value="TreeGrafter"/>
</dbReference>
<dbReference type="PROSITE" id="PS50011">
    <property type="entry name" value="PROTEIN_KINASE_DOM"/>
    <property type="match status" value="1"/>
</dbReference>
<dbReference type="Pfam" id="PF00069">
    <property type="entry name" value="Pkinase"/>
    <property type="match status" value="1"/>
</dbReference>
<dbReference type="Gene3D" id="1.10.510.10">
    <property type="entry name" value="Transferase(Phosphotransferase) domain 1"/>
    <property type="match status" value="1"/>
</dbReference>
<evidence type="ECO:0000256" key="3">
    <source>
        <dbReference type="ARBA" id="ARBA00022777"/>
    </source>
</evidence>
<protein>
    <recommendedName>
        <fullName evidence="8">Protein kinase domain-containing protein</fullName>
    </recommendedName>
</protein>
<keyword evidence="10" id="KW-1185">Reference proteome</keyword>
<dbReference type="GO" id="GO:0005524">
    <property type="term" value="F:ATP binding"/>
    <property type="evidence" value="ECO:0007669"/>
    <property type="project" value="UniProtKB-UniRule"/>
</dbReference>
<dbReference type="InterPro" id="IPR017441">
    <property type="entry name" value="Protein_kinase_ATP_BS"/>
</dbReference>
<keyword evidence="7" id="KW-0723">Serine/threonine-protein kinase</keyword>
<evidence type="ECO:0000256" key="7">
    <source>
        <dbReference type="RuleBase" id="RU000304"/>
    </source>
</evidence>
<keyword evidence="3" id="KW-0418">Kinase</keyword>
<gene>
    <name evidence="9" type="ORF">OSB1V03_LOCUS14690</name>
</gene>
<feature type="domain" description="Protein kinase" evidence="8">
    <location>
        <begin position="13"/>
        <end position="320"/>
    </location>
</feature>
<dbReference type="OrthoDB" id="437530at2759"/>
<dbReference type="SMART" id="SM00220">
    <property type="entry name" value="S_TKc"/>
    <property type="match status" value="1"/>
</dbReference>
<organism evidence="9">
    <name type="scientific">Medioppia subpectinata</name>
    <dbReference type="NCBI Taxonomy" id="1979941"/>
    <lineage>
        <taxon>Eukaryota</taxon>
        <taxon>Metazoa</taxon>
        <taxon>Ecdysozoa</taxon>
        <taxon>Arthropoda</taxon>
        <taxon>Chelicerata</taxon>
        <taxon>Arachnida</taxon>
        <taxon>Acari</taxon>
        <taxon>Acariformes</taxon>
        <taxon>Sarcoptiformes</taxon>
        <taxon>Oribatida</taxon>
        <taxon>Brachypylina</taxon>
        <taxon>Oppioidea</taxon>
        <taxon>Oppiidae</taxon>
        <taxon>Medioppia</taxon>
    </lineage>
</organism>
<evidence type="ECO:0000256" key="1">
    <source>
        <dbReference type="ARBA" id="ARBA00022679"/>
    </source>
</evidence>
<accession>A0A7R9Q6C1</accession>
<name>A0A7R9Q6C1_9ACAR</name>
<dbReference type="PANTHER" id="PTHR11042">
    <property type="entry name" value="EUKARYOTIC TRANSLATION INITIATION FACTOR 2-ALPHA KINASE EIF2-ALPHA KINASE -RELATED"/>
    <property type="match status" value="1"/>
</dbReference>
<evidence type="ECO:0000259" key="8">
    <source>
        <dbReference type="PROSITE" id="PS50011"/>
    </source>
</evidence>
<evidence type="ECO:0000313" key="9">
    <source>
        <dbReference type="EMBL" id="CAD7634294.1"/>
    </source>
</evidence>
<dbReference type="InterPro" id="IPR050339">
    <property type="entry name" value="CC_SR_Kinase"/>
</dbReference>
<evidence type="ECO:0000256" key="5">
    <source>
        <dbReference type="ARBA" id="ARBA00037982"/>
    </source>
</evidence>
<dbReference type="Proteomes" id="UP000759131">
    <property type="component" value="Unassembled WGS sequence"/>
</dbReference>
<keyword evidence="4 6" id="KW-0067">ATP-binding</keyword>
<comment type="similarity">
    <text evidence="5">Belongs to the protein kinase superfamily. Ser/Thr protein kinase family. GCN2 subfamily.</text>
</comment>